<evidence type="ECO:0000313" key="1">
    <source>
        <dbReference type="EMBL" id="MBO1882894.1"/>
    </source>
</evidence>
<evidence type="ECO:0008006" key="3">
    <source>
        <dbReference type="Google" id="ProtNLM"/>
    </source>
</evidence>
<sequence length="73" mass="8049">MNFELGTSCKLAPAGGLVFEIAYKYGFRKNYATGMNEYTKYGVVPTVGGHYDHGHLGLSNINIEIVSHLNIKK</sequence>
<dbReference type="Proteomes" id="UP000681610">
    <property type="component" value="Unassembled WGS sequence"/>
</dbReference>
<name>A0ABS3PU98_9FLAO</name>
<protein>
    <recommendedName>
        <fullName evidence="3">Outer membrane protein beta-barrel domain-containing protein</fullName>
    </recommendedName>
</protein>
<organism evidence="1 2">
    <name type="scientific">Capnocytophaga bilenii</name>
    <dbReference type="NCBI Taxonomy" id="2819369"/>
    <lineage>
        <taxon>Bacteria</taxon>
        <taxon>Pseudomonadati</taxon>
        <taxon>Bacteroidota</taxon>
        <taxon>Flavobacteriia</taxon>
        <taxon>Flavobacteriales</taxon>
        <taxon>Flavobacteriaceae</taxon>
        <taxon>Capnocytophaga</taxon>
    </lineage>
</organism>
<accession>A0ABS3PU98</accession>
<proteinExistence type="predicted"/>
<keyword evidence="2" id="KW-1185">Reference proteome</keyword>
<reference evidence="1 2" key="1">
    <citation type="submission" date="2021-03" db="EMBL/GenBank/DDBJ databases">
        <title>Isolation and description of Capnocytophaga bilenii sp. nov., a novel Capnocytophaga species, isolated from a gingivitis subject.</title>
        <authorList>
            <person name="Antezack A."/>
            <person name="Monnet-Corti V."/>
            <person name="La Scola B."/>
        </authorList>
    </citation>
    <scope>NUCLEOTIDE SEQUENCE [LARGE SCALE GENOMIC DNA]</scope>
    <source>
        <strain evidence="1 2">Marseille-Q4570</strain>
    </source>
</reference>
<evidence type="ECO:0000313" key="2">
    <source>
        <dbReference type="Proteomes" id="UP000681610"/>
    </source>
</evidence>
<dbReference type="EMBL" id="JAGDYP010000001">
    <property type="protein sequence ID" value="MBO1882894.1"/>
    <property type="molecule type" value="Genomic_DNA"/>
</dbReference>
<dbReference type="RefSeq" id="WP_208057390.1">
    <property type="nucleotide sequence ID" value="NZ_JAGDYP010000001.1"/>
</dbReference>
<comment type="caution">
    <text evidence="1">The sequence shown here is derived from an EMBL/GenBank/DDBJ whole genome shotgun (WGS) entry which is preliminary data.</text>
</comment>
<gene>
    <name evidence="1" type="ORF">J4N46_00195</name>
</gene>